<proteinExistence type="inferred from homology"/>
<keyword evidence="3 6" id="KW-0812">Transmembrane</keyword>
<reference evidence="8" key="1">
    <citation type="submission" date="2019-11" db="EMBL/GenBank/DDBJ databases">
        <title>Characterization of Clostridium perfringens isolates from swine manure treated agricultural soils.</title>
        <authorList>
            <person name="Wushke S.T."/>
        </authorList>
    </citation>
    <scope>NUCLEOTIDE SEQUENCE</scope>
    <source>
        <strain evidence="8">X26</strain>
    </source>
</reference>
<evidence type="ECO:0000259" key="7">
    <source>
        <dbReference type="Pfam" id="PF09335"/>
    </source>
</evidence>
<evidence type="ECO:0000313" key="9">
    <source>
        <dbReference type="Proteomes" id="UP001291306"/>
    </source>
</evidence>
<gene>
    <name evidence="8" type="ORF">GNF79_22115</name>
</gene>
<evidence type="ECO:0000256" key="3">
    <source>
        <dbReference type="ARBA" id="ARBA00022692"/>
    </source>
</evidence>
<dbReference type="EMBL" id="WNVC01001704">
    <property type="protein sequence ID" value="MDZ5001698.1"/>
    <property type="molecule type" value="Genomic_DNA"/>
</dbReference>
<evidence type="ECO:0000256" key="1">
    <source>
        <dbReference type="ARBA" id="ARBA00004651"/>
    </source>
</evidence>
<dbReference type="AlphaFoldDB" id="A0AAW9IBV1"/>
<comment type="subcellular location">
    <subcellularLocation>
        <location evidence="1 6">Cell membrane</location>
        <topology evidence="1 6">Multi-pass membrane protein</topology>
    </subcellularLocation>
</comment>
<comment type="similarity">
    <text evidence="6">Belongs to the TVP38/TMEM64 family.</text>
</comment>
<dbReference type="InterPro" id="IPR032816">
    <property type="entry name" value="VTT_dom"/>
</dbReference>
<evidence type="ECO:0000256" key="5">
    <source>
        <dbReference type="ARBA" id="ARBA00023136"/>
    </source>
</evidence>
<dbReference type="Pfam" id="PF09335">
    <property type="entry name" value="VTT_dom"/>
    <property type="match status" value="1"/>
</dbReference>
<evidence type="ECO:0000256" key="2">
    <source>
        <dbReference type="ARBA" id="ARBA00022475"/>
    </source>
</evidence>
<keyword evidence="2 6" id="KW-1003">Cell membrane</keyword>
<dbReference type="PANTHER" id="PTHR12677:SF55">
    <property type="entry name" value="UNDECAPRENYL PHOSPHATE TRANSPORTER SAOUHSC_00901-RELATED"/>
    <property type="match status" value="1"/>
</dbReference>
<feature type="non-terminal residue" evidence="8">
    <location>
        <position position="121"/>
    </location>
</feature>
<evidence type="ECO:0000256" key="6">
    <source>
        <dbReference type="RuleBase" id="RU366058"/>
    </source>
</evidence>
<organism evidence="8 9">
    <name type="scientific">Clostridium perfringens</name>
    <dbReference type="NCBI Taxonomy" id="1502"/>
    <lineage>
        <taxon>Bacteria</taxon>
        <taxon>Bacillati</taxon>
        <taxon>Bacillota</taxon>
        <taxon>Clostridia</taxon>
        <taxon>Eubacteriales</taxon>
        <taxon>Clostridiaceae</taxon>
        <taxon>Clostridium</taxon>
    </lineage>
</organism>
<dbReference type="GO" id="GO:0005886">
    <property type="term" value="C:plasma membrane"/>
    <property type="evidence" value="ECO:0007669"/>
    <property type="project" value="UniProtKB-SubCell"/>
</dbReference>
<feature type="transmembrane region" description="Helical" evidence="6">
    <location>
        <begin position="20"/>
        <end position="41"/>
    </location>
</feature>
<name>A0AAW9IBV1_CLOPF</name>
<dbReference type="RefSeq" id="WP_322459711.1">
    <property type="nucleotide sequence ID" value="NZ_WNVC01001704.1"/>
</dbReference>
<sequence length="121" mass="13186">VVPSIFITGANIAFFGPLEGFIVSLIGETIGGYVSFILYRLGFKKKIEGLKDKNKLLKAIIEGKGHRIGFLIFEGRLIPFIPSGFVTLAASISNVNKFIFVIATFFGKIPSIALEALISYD</sequence>
<evidence type="ECO:0000313" key="8">
    <source>
        <dbReference type="EMBL" id="MDZ5001698.1"/>
    </source>
</evidence>
<dbReference type="Proteomes" id="UP001291306">
    <property type="component" value="Unassembled WGS sequence"/>
</dbReference>
<dbReference type="InterPro" id="IPR015414">
    <property type="entry name" value="TMEM64"/>
</dbReference>
<dbReference type="PANTHER" id="PTHR12677">
    <property type="entry name" value="GOLGI APPARATUS MEMBRANE PROTEIN TVP38-RELATED"/>
    <property type="match status" value="1"/>
</dbReference>
<feature type="transmembrane region" description="Helical" evidence="6">
    <location>
        <begin position="98"/>
        <end position="118"/>
    </location>
</feature>
<comment type="caution">
    <text evidence="8">The sequence shown here is derived from an EMBL/GenBank/DDBJ whole genome shotgun (WGS) entry which is preliminary data.</text>
</comment>
<keyword evidence="5 6" id="KW-0472">Membrane</keyword>
<keyword evidence="4 6" id="KW-1133">Transmembrane helix</keyword>
<protein>
    <recommendedName>
        <fullName evidence="6">TVP38/TMEM64 family membrane protein</fullName>
    </recommendedName>
</protein>
<evidence type="ECO:0000256" key="4">
    <source>
        <dbReference type="ARBA" id="ARBA00022989"/>
    </source>
</evidence>
<comment type="caution">
    <text evidence="6">Lacks conserved residue(s) required for the propagation of feature annotation.</text>
</comment>
<accession>A0AAW9IBV1</accession>
<feature type="non-terminal residue" evidence="8">
    <location>
        <position position="1"/>
    </location>
</feature>
<feature type="domain" description="VTT" evidence="7">
    <location>
        <begin position="2"/>
        <end position="119"/>
    </location>
</feature>